<accession>A0A4U2Z534</accession>
<evidence type="ECO:0000313" key="2">
    <source>
        <dbReference type="Proteomes" id="UP000308744"/>
    </source>
</evidence>
<name>A0A4U2Z534_9BACI</name>
<dbReference type="RefSeq" id="WP_107895483.1">
    <property type="nucleotide sequence ID" value="NZ_PYWM01000010.1"/>
</dbReference>
<gene>
    <name evidence="1" type="ORF">FC756_12065</name>
</gene>
<sequence length="103" mass="11847">MTLSIKQTVTETGPMTVEVAIELPDKSIFREVYHNGNLVFPAFVSLRKVLQHYKETEIAVITTSEPLAREYNYEHHNPNARLLMELKKIIARNGLTVSVEYMQ</sequence>
<protein>
    <submittedName>
        <fullName evidence="1">Uncharacterized protein</fullName>
    </submittedName>
</protein>
<dbReference type="AlphaFoldDB" id="A0A4U2Z534"/>
<dbReference type="Proteomes" id="UP000308744">
    <property type="component" value="Unassembled WGS sequence"/>
</dbReference>
<organism evidence="1 2">
    <name type="scientific">Lysinibacillus mangiferihumi</name>
    <dbReference type="NCBI Taxonomy" id="1130819"/>
    <lineage>
        <taxon>Bacteria</taxon>
        <taxon>Bacillati</taxon>
        <taxon>Bacillota</taxon>
        <taxon>Bacilli</taxon>
        <taxon>Bacillales</taxon>
        <taxon>Bacillaceae</taxon>
        <taxon>Lysinibacillus</taxon>
    </lineage>
</organism>
<keyword evidence="2" id="KW-1185">Reference proteome</keyword>
<proteinExistence type="predicted"/>
<dbReference type="EMBL" id="SZPU01000042">
    <property type="protein sequence ID" value="TKI67911.1"/>
    <property type="molecule type" value="Genomic_DNA"/>
</dbReference>
<comment type="caution">
    <text evidence="1">The sequence shown here is derived from an EMBL/GenBank/DDBJ whole genome shotgun (WGS) entry which is preliminary data.</text>
</comment>
<reference evidence="1 2" key="1">
    <citation type="submission" date="2019-04" db="EMBL/GenBank/DDBJ databases">
        <title>Lysinibacillus genome sequencing.</title>
        <authorList>
            <person name="Dunlap C."/>
        </authorList>
    </citation>
    <scope>NUCLEOTIDE SEQUENCE [LARGE SCALE GENOMIC DNA]</scope>
    <source>
        <strain evidence="1 2">CCTCC AB 2010389</strain>
    </source>
</reference>
<evidence type="ECO:0000313" key="1">
    <source>
        <dbReference type="EMBL" id="TKI67911.1"/>
    </source>
</evidence>